<protein>
    <submittedName>
        <fullName evidence="2">Uncharacterized protein</fullName>
    </submittedName>
</protein>
<keyword evidence="3" id="KW-1185">Reference proteome</keyword>
<feature type="region of interest" description="Disordered" evidence="1">
    <location>
        <begin position="300"/>
        <end position="384"/>
    </location>
</feature>
<evidence type="ECO:0000313" key="3">
    <source>
        <dbReference type="Proteomes" id="UP000242791"/>
    </source>
</evidence>
<dbReference type="Proteomes" id="UP000242791">
    <property type="component" value="Unassembled WGS sequence"/>
</dbReference>
<dbReference type="EMBL" id="LGTZ01000495">
    <property type="protein sequence ID" value="OJD24764.1"/>
    <property type="molecule type" value="Genomic_DNA"/>
</dbReference>
<feature type="region of interest" description="Disordered" evidence="1">
    <location>
        <begin position="127"/>
        <end position="150"/>
    </location>
</feature>
<dbReference type="STRING" id="1658174.A0A1J9R9V3"/>
<feature type="region of interest" description="Disordered" evidence="1">
    <location>
        <begin position="1"/>
        <end position="31"/>
    </location>
</feature>
<feature type="region of interest" description="Disordered" evidence="1">
    <location>
        <begin position="205"/>
        <end position="283"/>
    </location>
</feature>
<sequence length="659" mass="72029">MAAAAAQAMSSAELHRKFSHPRTSINVTDIRPADIYPRYESEEEEISEAEASGWTESVFSPIENDSETGVSENEEMGFDSCQVVRDNYTSEDEFAFQIPIFPASEATISRAGSINTVKRASCITLMPPLQPQPTKPISLPSSTSTSTSPPMFPAIEPTFATNHATKTEALQYFRSLYSETASSDDEDVSYTSFLIATPVSLYSPESKPQMISIEPPSTQSSKGRATETEQRREPTRITSQASPKSSPSNSGVKNRISSLKLGRYSKKRSSTQPASEANSPIKTRFSNASVHSLSNLTWRSGSALSSNSESEPHLSAASTQSCSATPFPQRRRSLLPSPRMPEQRSTNSRHQATERQVTDEVKFEENARGTDGRRTSKAKKKNIIPPVPRITGIAISSDVSSADSVELSPNSFPSTPLRDQRLTPKPPFPTHGASRRGSSIKSQISSLPSPITPMDVSANFPFPDIPTSDSLQTATKRRGFHERTHSINSLASTSSMPNFASLDNFAPRSATRQYRQQLHPADDFPSERPPSRESVNPAFLKRNPRNTYTFTPRGSISTANLSNLSSVSTATPRSNSPSDVNNLSWNYHTGTWNRSEAPGADSVKASLRKSAHSKGIKRLYETSESVSRVGTKAFNGLGSILRKKHVASGDERWSSNRVV</sequence>
<reference evidence="2 3" key="1">
    <citation type="submission" date="2015-08" db="EMBL/GenBank/DDBJ databases">
        <title>Emmonsia species relationships and genome sequence.</title>
        <authorList>
            <person name="Cuomo C.A."/>
            <person name="Schwartz I.S."/>
            <person name="Kenyon C."/>
            <person name="De Hoog G.S."/>
            <person name="Govender N.P."/>
            <person name="Botha A."/>
            <person name="Moreno L."/>
            <person name="De Vries M."/>
            <person name="Munoz J.F."/>
            <person name="Stielow J.B."/>
        </authorList>
    </citation>
    <scope>NUCLEOTIDE SEQUENCE [LARGE SCALE GENOMIC DNA]</scope>
    <source>
        <strain evidence="2 3">EI222</strain>
    </source>
</reference>
<feature type="compositionally biased region" description="Polar residues" evidence="1">
    <location>
        <begin position="270"/>
        <end position="283"/>
    </location>
</feature>
<feature type="compositionally biased region" description="Low complexity" evidence="1">
    <location>
        <begin position="135"/>
        <end position="149"/>
    </location>
</feature>
<feature type="region of interest" description="Disordered" evidence="1">
    <location>
        <begin position="398"/>
        <end position="496"/>
    </location>
</feature>
<dbReference type="VEuPathDB" id="FungiDB:ACJ73_03873"/>
<dbReference type="AlphaFoldDB" id="A0A1J9R9V3"/>
<dbReference type="OrthoDB" id="4203213at2759"/>
<gene>
    <name evidence="2" type="ORF">ACJ73_03873</name>
</gene>
<feature type="compositionally biased region" description="Basic and acidic residues" evidence="1">
    <location>
        <begin position="351"/>
        <end position="374"/>
    </location>
</feature>
<feature type="compositionally biased region" description="Low complexity" evidence="1">
    <location>
        <begin position="1"/>
        <end position="12"/>
    </location>
</feature>
<feature type="compositionally biased region" description="Basic and acidic residues" evidence="1">
    <location>
        <begin position="224"/>
        <end position="235"/>
    </location>
</feature>
<feature type="compositionally biased region" description="Polar residues" evidence="1">
    <location>
        <begin position="316"/>
        <end position="326"/>
    </location>
</feature>
<accession>A0A1J9R9V3</accession>
<proteinExistence type="predicted"/>
<comment type="caution">
    <text evidence="2">The sequence shown here is derived from an EMBL/GenBank/DDBJ whole genome shotgun (WGS) entry which is preliminary data.</text>
</comment>
<feature type="compositionally biased region" description="Low complexity" evidence="1">
    <location>
        <begin position="239"/>
        <end position="250"/>
    </location>
</feature>
<name>A0A1J9R9V3_9EURO</name>
<feature type="compositionally biased region" description="Basic and acidic residues" evidence="1">
    <location>
        <begin position="520"/>
        <end position="531"/>
    </location>
</feature>
<evidence type="ECO:0000256" key="1">
    <source>
        <dbReference type="SAM" id="MobiDB-lite"/>
    </source>
</evidence>
<feature type="compositionally biased region" description="Low complexity" evidence="1">
    <location>
        <begin position="300"/>
        <end position="309"/>
    </location>
</feature>
<feature type="compositionally biased region" description="Polar residues" evidence="1">
    <location>
        <begin position="545"/>
        <end position="555"/>
    </location>
</feature>
<feature type="region of interest" description="Disordered" evidence="1">
    <location>
        <begin position="511"/>
        <end position="555"/>
    </location>
</feature>
<evidence type="ECO:0000313" key="2">
    <source>
        <dbReference type="EMBL" id="OJD24764.1"/>
    </source>
</evidence>
<organism evidence="2 3">
    <name type="scientific">Blastomyces percursus</name>
    <dbReference type="NCBI Taxonomy" id="1658174"/>
    <lineage>
        <taxon>Eukaryota</taxon>
        <taxon>Fungi</taxon>
        <taxon>Dikarya</taxon>
        <taxon>Ascomycota</taxon>
        <taxon>Pezizomycotina</taxon>
        <taxon>Eurotiomycetes</taxon>
        <taxon>Eurotiomycetidae</taxon>
        <taxon>Onygenales</taxon>
        <taxon>Ajellomycetaceae</taxon>
        <taxon>Blastomyces</taxon>
    </lineage>
</organism>
<feature type="compositionally biased region" description="Polar residues" evidence="1">
    <location>
        <begin position="486"/>
        <end position="496"/>
    </location>
</feature>
<feature type="compositionally biased region" description="Low complexity" evidence="1">
    <location>
        <begin position="435"/>
        <end position="449"/>
    </location>
</feature>